<dbReference type="Pfam" id="PF00439">
    <property type="entry name" value="Bromodomain"/>
    <property type="match status" value="1"/>
</dbReference>
<evidence type="ECO:0000313" key="16">
    <source>
        <dbReference type="Proteomes" id="UP000494165"/>
    </source>
</evidence>
<evidence type="ECO:0000259" key="12">
    <source>
        <dbReference type="PROSITE" id="PS50812"/>
    </source>
</evidence>
<keyword evidence="3" id="KW-0479">Metal-binding</keyword>
<dbReference type="GO" id="GO:0003714">
    <property type="term" value="F:transcription corepressor activity"/>
    <property type="evidence" value="ECO:0007669"/>
    <property type="project" value="InterPro"/>
</dbReference>
<dbReference type="PANTHER" id="PTHR46379">
    <property type="entry name" value="ZINC FINGER MYND DOMAIN-CONTAINING"/>
    <property type="match status" value="1"/>
</dbReference>
<evidence type="ECO:0000256" key="9">
    <source>
        <dbReference type="PROSITE-ProRule" id="PRU00134"/>
    </source>
</evidence>
<dbReference type="PROSITE" id="PS52014">
    <property type="entry name" value="SAMD1_WH"/>
    <property type="match status" value="1"/>
</dbReference>
<feature type="compositionally biased region" description="Acidic residues" evidence="11">
    <location>
        <begin position="484"/>
        <end position="498"/>
    </location>
</feature>
<dbReference type="CDD" id="cd20159">
    <property type="entry name" value="PWWP_BS69"/>
    <property type="match status" value="1"/>
</dbReference>
<feature type="region of interest" description="Disordered" evidence="11">
    <location>
        <begin position="474"/>
        <end position="534"/>
    </location>
</feature>
<dbReference type="GO" id="GO:0003677">
    <property type="term" value="F:DNA binding"/>
    <property type="evidence" value="ECO:0007669"/>
    <property type="project" value="InterPro"/>
</dbReference>
<dbReference type="PANTHER" id="PTHR46379:SF1">
    <property type="entry name" value="ZINC FINGER MYND DOMAIN-CONTAINING PROTEIN 11"/>
    <property type="match status" value="1"/>
</dbReference>
<dbReference type="SUPFAM" id="SSF47370">
    <property type="entry name" value="Bromodomain"/>
    <property type="match status" value="1"/>
</dbReference>
<organism evidence="15 16">
    <name type="scientific">Cloeon dipterum</name>
    <dbReference type="NCBI Taxonomy" id="197152"/>
    <lineage>
        <taxon>Eukaryota</taxon>
        <taxon>Metazoa</taxon>
        <taxon>Ecdysozoa</taxon>
        <taxon>Arthropoda</taxon>
        <taxon>Hexapoda</taxon>
        <taxon>Insecta</taxon>
        <taxon>Pterygota</taxon>
        <taxon>Palaeoptera</taxon>
        <taxon>Ephemeroptera</taxon>
        <taxon>Pisciforma</taxon>
        <taxon>Baetidae</taxon>
        <taxon>Cloeon</taxon>
    </lineage>
</organism>
<evidence type="ECO:0000256" key="2">
    <source>
        <dbReference type="ARBA" id="ARBA00022553"/>
    </source>
</evidence>
<evidence type="ECO:0000256" key="1">
    <source>
        <dbReference type="ARBA" id="ARBA00004123"/>
    </source>
</evidence>
<dbReference type="InterPro" id="IPR000313">
    <property type="entry name" value="PWWP_dom"/>
</dbReference>
<keyword evidence="4 9" id="KW-0863">Zinc-finger</keyword>
<dbReference type="InterPro" id="IPR001487">
    <property type="entry name" value="Bromodomain"/>
</dbReference>
<dbReference type="Proteomes" id="UP000494165">
    <property type="component" value="Unassembled WGS sequence"/>
</dbReference>
<dbReference type="InterPro" id="IPR047269">
    <property type="entry name" value="ZMY11"/>
</dbReference>
<dbReference type="InterPro" id="IPR048589">
    <property type="entry name" value="SAMD1-like_WH"/>
</dbReference>
<dbReference type="OrthoDB" id="6272564at2759"/>
<evidence type="ECO:0000256" key="11">
    <source>
        <dbReference type="SAM" id="MobiDB-lite"/>
    </source>
</evidence>
<dbReference type="InterPro" id="IPR036427">
    <property type="entry name" value="Bromodomain-like_sf"/>
</dbReference>
<dbReference type="SUPFAM" id="SSF63748">
    <property type="entry name" value="Tudor/PWWP/MBT"/>
    <property type="match status" value="1"/>
</dbReference>
<dbReference type="Pfam" id="PF24324">
    <property type="entry name" value="MYND_ZMYND11_ZMYD8"/>
    <property type="match status" value="1"/>
</dbReference>
<keyword evidence="16" id="KW-1185">Reference proteome</keyword>
<dbReference type="SUPFAM" id="SSF144232">
    <property type="entry name" value="HIT/MYND zinc finger-like"/>
    <property type="match status" value="1"/>
</dbReference>
<feature type="compositionally biased region" description="Polar residues" evidence="11">
    <location>
        <begin position="523"/>
        <end position="534"/>
    </location>
</feature>
<evidence type="ECO:0000256" key="6">
    <source>
        <dbReference type="ARBA" id="ARBA00022853"/>
    </source>
</evidence>
<evidence type="ECO:0000259" key="13">
    <source>
        <dbReference type="PROSITE" id="PS50865"/>
    </source>
</evidence>
<dbReference type="Gene3D" id="3.30.40.10">
    <property type="entry name" value="Zinc/RING finger domain, C3HC4 (zinc finger)"/>
    <property type="match status" value="1"/>
</dbReference>
<dbReference type="PROSITE" id="PS50865">
    <property type="entry name" value="ZF_MYND_2"/>
    <property type="match status" value="1"/>
</dbReference>
<sequence length="635" mass="72888">MLRFELGRILYHIEIGTHTFMNMENVGARPIRKVQRKSSTGELHQIWDAISYWTSDSMRQQPTQERIHSFLKARYGITEESVNAMLMRCLDDQLLLRETKQGTRGKLLGKMVEIHTIPTSLQKSDGWDWYCAICHDVGIVTGCVSCHRVYHNDCLPDQYKSDNLKCPTCTEIEDELSSKNHNLENLNKCIGFVCERVKLFVPENLLLRKVPVGLFQKSVSYQDFEVEPYREVLIFYEQMSVGKMARKAQNREYKTLAEFVADANTLFHNVQVFHHGNNQFPAPTLKPMQRTLMHDADELKNCLQCFLYSNEQPENWYCLPCDPPHTLVYAKQKGYCYWPAKVIKKNEEGRKVKYDVRFFGPPYERALIEEAFIKPITTPVSSLSLKRTAKLNSALDELENHMNQLNMSKSTVPVAPKNSVVDNATASPPKKRLKEMMLCSVQTAKQQEKVPKPAAPKKEVAVAVPVVEQLAEEPAVVDAKEEEEKTEPELPVEADMPPELDANRNSVTSSDSRKVVMEESSEDAVSSSNATNGEVSNANAECLEQLRQKHAVEVAKMQQAHAEEIKKLKEEHRLQAEVMKEQHRVAIEETKAKIWCCQCFGEAILYCCWQTAYCSKECQHRHWMSDHKLKCRRSR</sequence>
<dbReference type="AlphaFoldDB" id="A0A8S1C4X2"/>
<feature type="domain" description="SAMD1-like winged helix (WH)" evidence="14">
    <location>
        <begin position="36"/>
        <end position="112"/>
    </location>
</feature>
<dbReference type="GO" id="GO:0005634">
    <property type="term" value="C:nucleus"/>
    <property type="evidence" value="ECO:0007669"/>
    <property type="project" value="UniProtKB-SubCell"/>
</dbReference>
<feature type="domain" description="PWWP" evidence="12">
    <location>
        <begin position="324"/>
        <end position="379"/>
    </location>
</feature>
<dbReference type="GO" id="GO:0009966">
    <property type="term" value="P:regulation of signal transduction"/>
    <property type="evidence" value="ECO:0007669"/>
    <property type="project" value="TreeGrafter"/>
</dbReference>
<evidence type="ECO:0000256" key="5">
    <source>
        <dbReference type="ARBA" id="ARBA00022833"/>
    </source>
</evidence>
<evidence type="ECO:0000256" key="7">
    <source>
        <dbReference type="ARBA" id="ARBA00023117"/>
    </source>
</evidence>
<dbReference type="Gene3D" id="2.30.30.140">
    <property type="match status" value="1"/>
</dbReference>
<dbReference type="GO" id="GO:0034243">
    <property type="term" value="P:regulation of transcription elongation by RNA polymerase II"/>
    <property type="evidence" value="ECO:0007669"/>
    <property type="project" value="InterPro"/>
</dbReference>
<accession>A0A8S1C4X2</accession>
<keyword evidence="8" id="KW-0539">Nucleus</keyword>
<dbReference type="EMBL" id="CADEPI010000004">
    <property type="protein sequence ID" value="CAB3360905.1"/>
    <property type="molecule type" value="Genomic_DNA"/>
</dbReference>
<dbReference type="InterPro" id="IPR047268">
    <property type="entry name" value="PWWP_BS69"/>
</dbReference>
<proteinExistence type="predicted"/>
<dbReference type="Gene3D" id="1.20.920.10">
    <property type="entry name" value="Bromodomain-like"/>
    <property type="match status" value="1"/>
</dbReference>
<evidence type="ECO:0000256" key="8">
    <source>
        <dbReference type="ARBA" id="ARBA00023242"/>
    </source>
</evidence>
<feature type="domain" description="MYND-type" evidence="13">
    <location>
        <begin position="596"/>
        <end position="631"/>
    </location>
</feature>
<dbReference type="InterPro" id="IPR002893">
    <property type="entry name" value="Znf_MYND"/>
</dbReference>
<dbReference type="PROSITE" id="PS01360">
    <property type="entry name" value="ZF_MYND_1"/>
    <property type="match status" value="1"/>
</dbReference>
<reference evidence="15 16" key="1">
    <citation type="submission" date="2020-04" db="EMBL/GenBank/DDBJ databases">
        <authorList>
            <person name="Alioto T."/>
            <person name="Alioto T."/>
            <person name="Gomez Garrido J."/>
        </authorList>
    </citation>
    <scope>NUCLEOTIDE SEQUENCE [LARGE SCALE GENOMIC DNA]</scope>
</reference>
<keyword evidence="10" id="KW-0175">Coiled coil</keyword>
<dbReference type="Pfam" id="PF00855">
    <property type="entry name" value="PWWP"/>
    <property type="match status" value="1"/>
</dbReference>
<evidence type="ECO:0000256" key="4">
    <source>
        <dbReference type="ARBA" id="ARBA00022771"/>
    </source>
</evidence>
<comment type="caution">
    <text evidence="15">The sequence shown here is derived from an EMBL/GenBank/DDBJ whole genome shotgun (WGS) entry which is preliminary data.</text>
</comment>
<evidence type="ECO:0008006" key="17">
    <source>
        <dbReference type="Google" id="ProtNLM"/>
    </source>
</evidence>
<feature type="coiled-coil region" evidence="10">
    <location>
        <begin position="543"/>
        <end position="582"/>
    </location>
</feature>
<evidence type="ECO:0000256" key="3">
    <source>
        <dbReference type="ARBA" id="ARBA00022723"/>
    </source>
</evidence>
<evidence type="ECO:0000256" key="10">
    <source>
        <dbReference type="SAM" id="Coils"/>
    </source>
</evidence>
<name>A0A8S1C4X2_9INSE</name>
<evidence type="ECO:0000259" key="14">
    <source>
        <dbReference type="PROSITE" id="PS52014"/>
    </source>
</evidence>
<dbReference type="GO" id="GO:0006325">
    <property type="term" value="P:chromatin organization"/>
    <property type="evidence" value="ECO:0007669"/>
    <property type="project" value="UniProtKB-KW"/>
</dbReference>
<dbReference type="InterPro" id="IPR057053">
    <property type="entry name" value="MYND_ZMYND11_ZMYD8"/>
</dbReference>
<keyword evidence="6" id="KW-0156">Chromatin regulator</keyword>
<comment type="subcellular location">
    <subcellularLocation>
        <location evidence="1">Nucleus</location>
    </subcellularLocation>
</comment>
<dbReference type="GO" id="GO:0008270">
    <property type="term" value="F:zinc ion binding"/>
    <property type="evidence" value="ECO:0007669"/>
    <property type="project" value="UniProtKB-KW"/>
</dbReference>
<evidence type="ECO:0000313" key="15">
    <source>
        <dbReference type="EMBL" id="CAB3360905.1"/>
    </source>
</evidence>
<dbReference type="InterPro" id="IPR013083">
    <property type="entry name" value="Znf_RING/FYVE/PHD"/>
</dbReference>
<keyword evidence="2" id="KW-0597">Phosphoprotein</keyword>
<protein>
    <recommendedName>
        <fullName evidence="17">Zinc finger MYND domain-containing protein 11</fullName>
    </recommendedName>
</protein>
<gene>
    <name evidence="15" type="ORF">CLODIP_2_CD03318</name>
</gene>
<keyword evidence="7" id="KW-0103">Bromodomain</keyword>
<dbReference type="SMART" id="SM00293">
    <property type="entry name" value="PWWP"/>
    <property type="match status" value="1"/>
</dbReference>
<dbReference type="PROSITE" id="PS50812">
    <property type="entry name" value="PWWP"/>
    <property type="match status" value="1"/>
</dbReference>
<keyword evidence="5" id="KW-0862">Zinc</keyword>